<name>A0A1L4BUL7_9GAMM</name>
<feature type="coiled-coil region" evidence="1">
    <location>
        <begin position="129"/>
        <end position="156"/>
    </location>
</feature>
<gene>
    <name evidence="2" type="ORF">F7310_09285</name>
</gene>
<accession>A0A1L4BUL7</accession>
<dbReference type="InterPro" id="IPR025048">
    <property type="entry name" value="DUF3987"/>
</dbReference>
<dbReference type="Proteomes" id="UP000184222">
    <property type="component" value="Chromosome"/>
</dbReference>
<evidence type="ECO:0008006" key="4">
    <source>
        <dbReference type="Google" id="ProtNLM"/>
    </source>
</evidence>
<dbReference type="Pfam" id="PF13148">
    <property type="entry name" value="DUF3987"/>
    <property type="match status" value="1"/>
</dbReference>
<dbReference type="AlphaFoldDB" id="A0A1L4BUL7"/>
<dbReference type="EMBL" id="CP016796">
    <property type="protein sequence ID" value="API87535.1"/>
    <property type="molecule type" value="Genomic_DNA"/>
</dbReference>
<protein>
    <recommendedName>
        <fullName evidence="4">DUF3987 domain-containing protein</fullName>
    </recommendedName>
</protein>
<sequence length="488" mass="56029">MNVLKYASDIAEPKPLALPIDRKELPKFNTDCLPKVIADYVDNLANAMQQPKQYIATSCLVSIAGLLGNKVCLDVDDRKAYPILWGMLIGDSGTGKTPSINEPMQPIKEIDKQLLDDYLKDYADYQTSLELYDIELKTLKANLKDCKDEQKQSIKEEIEAFKKLKPIKPYSREICINTATKEALLSQLADDSPNGLILEIDELMDFIQSIIKSEKIEDHKLYVEAYNNGNFKSKTISRGTQYIDNVTISIIGGVQTQRLIEFTNKYNGSGLLARFQLIPIAEKQQRIYKDTKLDFGIKSKYINLLNKLKNIPQRFNIVDNEKVKAEPKKYSYTSEAKSLYIEWFNNTEKVKNESGQSDLMIEYLGKATNTFHALALIYHLADNQDSDHISKEVVQKVITTLDYFYDCADYLYGYNFNKSLDLAKKIVNIKTKLKKKNGFSIGDITRSKNSFRDLDKELVQEALDILEQYHHIKKTDKQGIKYTKYDWL</sequence>
<dbReference type="OrthoDB" id="5603300at2"/>
<keyword evidence="3" id="KW-1185">Reference proteome</keyword>
<keyword evidence="1" id="KW-0175">Coiled coil</keyword>
<organism evidence="2 3">
    <name type="scientific">Francisella uliginis</name>
    <dbReference type="NCBI Taxonomy" id="573570"/>
    <lineage>
        <taxon>Bacteria</taxon>
        <taxon>Pseudomonadati</taxon>
        <taxon>Pseudomonadota</taxon>
        <taxon>Gammaproteobacteria</taxon>
        <taxon>Thiotrichales</taxon>
        <taxon>Francisellaceae</taxon>
        <taxon>Francisella</taxon>
    </lineage>
</organism>
<evidence type="ECO:0000256" key="1">
    <source>
        <dbReference type="SAM" id="Coils"/>
    </source>
</evidence>
<evidence type="ECO:0000313" key="2">
    <source>
        <dbReference type="EMBL" id="API87535.1"/>
    </source>
</evidence>
<dbReference type="KEGG" id="frx:F7310_09285"/>
<proteinExistence type="predicted"/>
<dbReference type="RefSeq" id="WP_072713317.1">
    <property type="nucleotide sequence ID" value="NZ_CP016796.1"/>
</dbReference>
<evidence type="ECO:0000313" key="3">
    <source>
        <dbReference type="Proteomes" id="UP000184222"/>
    </source>
</evidence>
<reference evidence="2 3" key="1">
    <citation type="journal article" date="2016" name="Appl. Environ. Microbiol.">
        <title>Whole genome relationships among Francisella bacteria of diverse origin define new species and provide specific regions for detection.</title>
        <authorList>
            <person name="Challacombe J.F."/>
            <person name="Petersen J.M."/>
            <person name="Gallegos-Graves V."/>
            <person name="Hodge D."/>
            <person name="Pillai S."/>
            <person name="Kuske C.R."/>
        </authorList>
    </citation>
    <scope>NUCLEOTIDE SEQUENCE [LARGE SCALE GENOMIC DNA]</scope>
    <source>
        <strain evidence="3">TX07-7310</strain>
    </source>
</reference>
<dbReference type="STRING" id="573570.F7310_09285"/>